<dbReference type="RefSeq" id="WP_262064767.1">
    <property type="nucleotide sequence ID" value="NZ_JAMXOD010000001.1"/>
</dbReference>
<accession>A0ABT1E7M3</accession>
<proteinExistence type="predicted"/>
<evidence type="ECO:0000313" key="1">
    <source>
        <dbReference type="EMBL" id="MCP1100982.1"/>
    </source>
</evidence>
<dbReference type="EMBL" id="JAMZFW010000001">
    <property type="protein sequence ID" value="MCP1100982.1"/>
    <property type="molecule type" value="Genomic_DNA"/>
</dbReference>
<protein>
    <submittedName>
        <fullName evidence="1">Uncharacterized protein</fullName>
    </submittedName>
</protein>
<reference evidence="1 2" key="1">
    <citation type="journal article" date="2022" name="Genome Biol. Evol.">
        <title>Host diet, physiology and behaviors set the stage for Lachnospiraceae cladogenesis.</title>
        <authorList>
            <person name="Vera-Ponce De Leon A."/>
            <person name="Schneider M."/>
            <person name="Jahnes B.C."/>
            <person name="Sadowski V."/>
            <person name="Camuy-Velez L.A."/>
            <person name="Duan J."/>
            <person name="Sabree Z.L."/>
        </authorList>
    </citation>
    <scope>NUCLEOTIDE SEQUENCE [LARGE SCALE GENOMIC DNA]</scope>
    <source>
        <strain evidence="1 2">PAL113</strain>
    </source>
</reference>
<name>A0ABT1E7M3_9FIRM</name>
<evidence type="ECO:0000313" key="2">
    <source>
        <dbReference type="Proteomes" id="UP001523566"/>
    </source>
</evidence>
<sequence>MLFESINYKFHSYVDSGAVRGNEAATAIGQDADKLFKTLVMKGTEKLAQQKTVFELYLIPVPVN</sequence>
<organism evidence="1 2">
    <name type="scientific">Aequitasia blattaphilus</name>
    <dbReference type="NCBI Taxonomy" id="2949332"/>
    <lineage>
        <taxon>Bacteria</taxon>
        <taxon>Bacillati</taxon>
        <taxon>Bacillota</taxon>
        <taxon>Clostridia</taxon>
        <taxon>Lachnospirales</taxon>
        <taxon>Lachnospiraceae</taxon>
        <taxon>Aequitasia</taxon>
    </lineage>
</organism>
<dbReference type="Proteomes" id="UP001523566">
    <property type="component" value="Unassembled WGS sequence"/>
</dbReference>
<comment type="caution">
    <text evidence="1">The sequence shown here is derived from an EMBL/GenBank/DDBJ whole genome shotgun (WGS) entry which is preliminary data.</text>
</comment>
<gene>
    <name evidence="1" type="ORF">NK125_00970</name>
</gene>
<keyword evidence="2" id="KW-1185">Reference proteome</keyword>